<reference evidence="1" key="1">
    <citation type="submission" date="2023-03" db="UniProtKB">
        <authorList>
            <consortium name="EnsemblPlants"/>
        </authorList>
    </citation>
    <scope>IDENTIFICATION</scope>
</reference>
<dbReference type="AlphaFoldDB" id="A0A9I9EK47"/>
<organism evidence="1">
    <name type="scientific">Cucumis melo</name>
    <name type="common">Muskmelon</name>
    <dbReference type="NCBI Taxonomy" id="3656"/>
    <lineage>
        <taxon>Eukaryota</taxon>
        <taxon>Viridiplantae</taxon>
        <taxon>Streptophyta</taxon>
        <taxon>Embryophyta</taxon>
        <taxon>Tracheophyta</taxon>
        <taxon>Spermatophyta</taxon>
        <taxon>Magnoliopsida</taxon>
        <taxon>eudicotyledons</taxon>
        <taxon>Gunneridae</taxon>
        <taxon>Pentapetalae</taxon>
        <taxon>rosids</taxon>
        <taxon>fabids</taxon>
        <taxon>Cucurbitales</taxon>
        <taxon>Cucurbitaceae</taxon>
        <taxon>Benincaseae</taxon>
        <taxon>Cucumis</taxon>
    </lineage>
</organism>
<accession>A0A9I9EK47</accession>
<dbReference type="Gramene" id="MELO3C034523.2.1">
    <property type="protein sequence ID" value="MELO3C034523.2.1"/>
    <property type="gene ID" value="MELO3C034523.2"/>
</dbReference>
<dbReference type="EnsemblPlants" id="MELO3C034523.2.1">
    <property type="protein sequence ID" value="MELO3C034523.2.1"/>
    <property type="gene ID" value="MELO3C034523.2"/>
</dbReference>
<proteinExistence type="predicted"/>
<protein>
    <submittedName>
        <fullName evidence="1">Uncharacterized protein</fullName>
    </submittedName>
</protein>
<sequence>MDTSRVCQPFTVEIAVPTKAYRSLYGYERQLSMAKDSLKENVTHDVATTYNLKQYYGERNNYKIETRIMQ</sequence>
<evidence type="ECO:0000313" key="1">
    <source>
        <dbReference type="EnsemblPlants" id="MELO3C034523.2.1"/>
    </source>
</evidence>
<name>A0A9I9EK47_CUCME</name>